<protein>
    <submittedName>
        <fullName evidence="1">Uncharacterized protein</fullName>
    </submittedName>
</protein>
<evidence type="ECO:0000313" key="2">
    <source>
        <dbReference type="Proteomes" id="UP000565286"/>
    </source>
</evidence>
<organism evidence="1 2">
    <name type="scientific">Rhizobium skierniewicense</name>
    <dbReference type="NCBI Taxonomy" id="984260"/>
    <lineage>
        <taxon>Bacteria</taxon>
        <taxon>Pseudomonadati</taxon>
        <taxon>Pseudomonadota</taxon>
        <taxon>Alphaproteobacteria</taxon>
        <taxon>Hyphomicrobiales</taxon>
        <taxon>Rhizobiaceae</taxon>
        <taxon>Rhizobium/Agrobacterium group</taxon>
        <taxon>Rhizobium</taxon>
    </lineage>
</organism>
<reference evidence="1 2" key="1">
    <citation type="submission" date="2020-08" db="EMBL/GenBank/DDBJ databases">
        <title>Genomic Encyclopedia of Type Strains, Phase IV (KMG-IV): sequencing the most valuable type-strain genomes for metagenomic binning, comparative biology and taxonomic classification.</title>
        <authorList>
            <person name="Goeker M."/>
        </authorList>
    </citation>
    <scope>NUCLEOTIDE SEQUENCE [LARGE SCALE GENOMIC DNA]</scope>
    <source>
        <strain evidence="1 2">DSM 26438</strain>
    </source>
</reference>
<dbReference type="AlphaFoldDB" id="A0A7W6G0U3"/>
<comment type="caution">
    <text evidence="1">The sequence shown here is derived from an EMBL/GenBank/DDBJ whole genome shotgun (WGS) entry which is preliminary data.</text>
</comment>
<dbReference type="RefSeq" id="WP_183893990.1">
    <property type="nucleotide sequence ID" value="NZ_JACIDV010000002.1"/>
</dbReference>
<name>A0A7W6G0U3_9HYPH</name>
<dbReference type="EMBL" id="JACIDV010000002">
    <property type="protein sequence ID" value="MBB3944764.1"/>
    <property type="molecule type" value="Genomic_DNA"/>
</dbReference>
<accession>A0A7W6G0U3</accession>
<proteinExistence type="predicted"/>
<dbReference type="Proteomes" id="UP000565286">
    <property type="component" value="Unassembled WGS sequence"/>
</dbReference>
<gene>
    <name evidence="1" type="ORF">GGQ73_000689</name>
</gene>
<keyword evidence="2" id="KW-1185">Reference proteome</keyword>
<evidence type="ECO:0000313" key="1">
    <source>
        <dbReference type="EMBL" id="MBB3944764.1"/>
    </source>
</evidence>
<sequence>MKPTKVTIESEAAERQKQFCDLVISRAAELAASEAGAPVPMILDRMLTYATAQAAVNDGSAKTAAALREVADKIEAGLFHSLTGEGRNPN</sequence>